<name>A0ABU5EKB0_9FLAO</name>
<organism evidence="1 2">
    <name type="scientific">Winogradskyella aquimaris</name>
    <dbReference type="NCBI Taxonomy" id="864074"/>
    <lineage>
        <taxon>Bacteria</taxon>
        <taxon>Pseudomonadati</taxon>
        <taxon>Bacteroidota</taxon>
        <taxon>Flavobacteriia</taxon>
        <taxon>Flavobacteriales</taxon>
        <taxon>Flavobacteriaceae</taxon>
        <taxon>Winogradskyella</taxon>
    </lineage>
</organism>
<dbReference type="EMBL" id="JAXDAE010000004">
    <property type="protein sequence ID" value="MDY2586825.1"/>
    <property type="molecule type" value="Genomic_DNA"/>
</dbReference>
<accession>A0ABU5EKB0</accession>
<reference evidence="1 2" key="1">
    <citation type="submission" date="2023-11" db="EMBL/GenBank/DDBJ databases">
        <title>Winogradskyella pelagius sp. nov., isolated from coastal sediment.</title>
        <authorList>
            <person name="Li F."/>
        </authorList>
    </citation>
    <scope>NUCLEOTIDE SEQUENCE [LARGE SCALE GENOMIC DNA]</scope>
    <source>
        <strain evidence="1 2">KCTC 23502</strain>
    </source>
</reference>
<evidence type="ECO:0000313" key="1">
    <source>
        <dbReference type="EMBL" id="MDY2586825.1"/>
    </source>
</evidence>
<evidence type="ECO:0008006" key="3">
    <source>
        <dbReference type="Google" id="ProtNLM"/>
    </source>
</evidence>
<proteinExistence type="predicted"/>
<comment type="caution">
    <text evidence="1">The sequence shown here is derived from an EMBL/GenBank/DDBJ whole genome shotgun (WGS) entry which is preliminary data.</text>
</comment>
<keyword evidence="2" id="KW-1185">Reference proteome</keyword>
<gene>
    <name evidence="1" type="ORF">SNF14_05705</name>
</gene>
<evidence type="ECO:0000313" key="2">
    <source>
        <dbReference type="Proteomes" id="UP001285855"/>
    </source>
</evidence>
<dbReference type="Proteomes" id="UP001285855">
    <property type="component" value="Unassembled WGS sequence"/>
</dbReference>
<protein>
    <recommendedName>
        <fullName evidence="3">MetA-pathway of phenol degradation</fullName>
    </recommendedName>
</protein>
<sequence length="257" mass="29022">MFRFNKIACTVSLWLVCCICIGQQEQDSTSLETLRTQSGVDPTRVVTKIAYSVWYYDQANDRMQINNRINYTAGVNRWSFSLKPELITNNYTVEGNFTTKVGDLRFTILNAFYVKGKHALAGAAEFTLPIGAEGFGSQYFSVNPSLTYSYTINQSLFFAIQPQYLFDLAKVQSYPDLSVFTLRTFLAKFTSSGWFYVFEPRIINNFESKTFDFVLSPIIGKSVGGGFNITGLVEVPTRQATIDNRGLLVQFGITKNF</sequence>
<dbReference type="RefSeq" id="WP_320555200.1">
    <property type="nucleotide sequence ID" value="NZ_JAXDAE010000004.1"/>
</dbReference>